<feature type="domain" description="Bacterial transcriptional activator" evidence="2">
    <location>
        <begin position="528"/>
        <end position="644"/>
    </location>
</feature>
<dbReference type="InterPro" id="IPR051677">
    <property type="entry name" value="AfsR-DnrI-RedD_regulator"/>
</dbReference>
<proteinExistence type="predicted"/>
<feature type="region of interest" description="Disordered" evidence="1">
    <location>
        <begin position="384"/>
        <end position="404"/>
    </location>
</feature>
<dbReference type="Proteomes" id="UP001334804">
    <property type="component" value="Chromosome"/>
</dbReference>
<feature type="compositionally biased region" description="Polar residues" evidence="1">
    <location>
        <begin position="387"/>
        <end position="397"/>
    </location>
</feature>
<evidence type="ECO:0000313" key="3">
    <source>
        <dbReference type="EMBL" id="WSA34311.1"/>
    </source>
</evidence>
<dbReference type="SMART" id="SM01043">
    <property type="entry name" value="BTAD"/>
    <property type="match status" value="1"/>
</dbReference>
<dbReference type="EMBL" id="CP109071">
    <property type="protein sequence ID" value="WSA34311.1"/>
    <property type="molecule type" value="Genomic_DNA"/>
</dbReference>
<protein>
    <recommendedName>
        <fullName evidence="2">Bacterial transcriptional activator domain-containing protein</fullName>
    </recommendedName>
</protein>
<dbReference type="InterPro" id="IPR005158">
    <property type="entry name" value="BTAD"/>
</dbReference>
<dbReference type="InterPro" id="IPR011990">
    <property type="entry name" value="TPR-like_helical_dom_sf"/>
</dbReference>
<name>A0ABZ1EJ91_9ACTN</name>
<reference evidence="3 4" key="1">
    <citation type="submission" date="2022-10" db="EMBL/GenBank/DDBJ databases">
        <title>The complete genomes of actinobacterial strains from the NBC collection.</title>
        <authorList>
            <person name="Joergensen T.S."/>
            <person name="Alvarez Arevalo M."/>
            <person name="Sterndorff E.B."/>
            <person name="Faurdal D."/>
            <person name="Vuksanovic O."/>
            <person name="Mourched A.-S."/>
            <person name="Charusanti P."/>
            <person name="Shaw S."/>
            <person name="Blin K."/>
            <person name="Weber T."/>
        </authorList>
    </citation>
    <scope>NUCLEOTIDE SEQUENCE [LARGE SCALE GENOMIC DNA]</scope>
    <source>
        <strain evidence="3 4">NBC 01809</strain>
    </source>
</reference>
<gene>
    <name evidence="3" type="ORF">OIE14_09855</name>
</gene>
<accession>A0ABZ1EJ91</accession>
<dbReference type="Gene3D" id="1.25.40.10">
    <property type="entry name" value="Tetratricopeptide repeat domain"/>
    <property type="match status" value="1"/>
</dbReference>
<evidence type="ECO:0000256" key="1">
    <source>
        <dbReference type="SAM" id="MobiDB-lite"/>
    </source>
</evidence>
<dbReference type="RefSeq" id="WP_326564443.1">
    <property type="nucleotide sequence ID" value="NZ_CP109071.1"/>
</dbReference>
<evidence type="ECO:0000313" key="4">
    <source>
        <dbReference type="Proteomes" id="UP001334804"/>
    </source>
</evidence>
<evidence type="ECO:0000259" key="2">
    <source>
        <dbReference type="SMART" id="SM01043"/>
    </source>
</evidence>
<sequence>MSWPRQAMGIAGALLVLAAPPWLLATVVGPPLPGWPTGAQFRDWIADPLTPQALTVGLTTLAWLLWLAVAYTVAVTAARRLQAGARWLRRLPLPTPLQAAATSMAGAAALTTAHAPASELPNVPLPASTEGPHQRPSDVVVRAGEGVTVAGGWLPDETARQVTAAAALVWLRRRRAYQPGRDPGDAAPLTPMPDTVNAVRAAVADRQPPPATTNAAVPDLPATWVAYVGDGAADATRGVLVTRLLAALRDPPDTARVLVTRTTLTTLLPDLAAAAITIPGLRVADTVEEAISLLPSPAGAPALFENNSGPLVLITASPSAATADRLAGLTRRAQVVALGAAPLGCTWHIDRHGHTIDARTGQAGPRLCVLDRTAATDLLTVLAHPTPSVSDGTSSTPAPRKPPVDVSVRIPRQIGSDIPPAVIAPPAASPAVQLRVLGRPALTIDGQPVTIRRSAALQVLVLLAVQPDGATTTQLVQAIWPGVPVHTVTGRLYTTISALRAAVRAATSVTVLASTDDRYHLDPDGVDVDLWRLRIAAHHAAANLTDPVPAWRTVIDAYTGDLAAGHTWPWIDQAREAIRRLVLDAYASLAAAHNNPHDRLRTLQAAILVDPYNQDLHQRAADELTALGNPAAAERLLHAHQQLLHRSGVAASETPVGTRR</sequence>
<keyword evidence="4" id="KW-1185">Reference proteome</keyword>
<dbReference type="InterPro" id="IPR036388">
    <property type="entry name" value="WH-like_DNA-bd_sf"/>
</dbReference>
<dbReference type="Gene3D" id="1.10.10.10">
    <property type="entry name" value="Winged helix-like DNA-binding domain superfamily/Winged helix DNA-binding domain"/>
    <property type="match status" value="1"/>
</dbReference>
<organism evidence="3 4">
    <name type="scientific">Micromonospora peucetia</name>
    <dbReference type="NCBI Taxonomy" id="47871"/>
    <lineage>
        <taxon>Bacteria</taxon>
        <taxon>Bacillati</taxon>
        <taxon>Actinomycetota</taxon>
        <taxon>Actinomycetes</taxon>
        <taxon>Micromonosporales</taxon>
        <taxon>Micromonosporaceae</taxon>
        <taxon>Micromonospora</taxon>
    </lineage>
</organism>
<dbReference type="PANTHER" id="PTHR35807">
    <property type="entry name" value="TRANSCRIPTIONAL REGULATOR REDD-RELATED"/>
    <property type="match status" value="1"/>
</dbReference>